<feature type="transmembrane region" description="Helical" evidence="7">
    <location>
        <begin position="100"/>
        <end position="121"/>
    </location>
</feature>
<proteinExistence type="inferred from homology"/>
<dbReference type="PROSITE" id="PS50850">
    <property type="entry name" value="MFS"/>
    <property type="match status" value="1"/>
</dbReference>
<dbReference type="EMBL" id="CP159342">
    <property type="protein sequence ID" value="XCH74186.1"/>
    <property type="molecule type" value="Genomic_DNA"/>
</dbReference>
<evidence type="ECO:0000259" key="8">
    <source>
        <dbReference type="PROSITE" id="PS50850"/>
    </source>
</evidence>
<dbReference type="RefSeq" id="WP_350933152.1">
    <property type="nucleotide sequence ID" value="NZ_CP157762.1"/>
</dbReference>
<dbReference type="GO" id="GO:0022857">
    <property type="term" value="F:transmembrane transporter activity"/>
    <property type="evidence" value="ECO:0007669"/>
    <property type="project" value="InterPro"/>
</dbReference>
<sequence length="408" mass="41754">MRRAPALPFLLVTVFLDMLGLGLIVPILPALMTTVTGDAGTAVLWSGLLGSTYGLLQFVVSPLLGRLSDRYGRRPVLLASLTCLGADWLAHATASGPWTLLVFHALAGACAGTYTVVNAYIADVTAPESRARAYGLLGAAFGLGFVAGPTIGGLLGAVDVRLPFFAAAALSLANVAYGWFVLPESRPGDRTTPLSLRMANPVGSLAAVLRRPVLGRLAYARFCADVARMTQQSVWAFFLTYRFAWDSTHVGVVMAAGALGGAAFQAWAVGPVVRRFGDKRAAVTGSLAGAASLLGTAFVAVPWLLYVLLVVGVLGSVAGAATQSWISRGVADHEQGTVQGALTGLGAVAEAVVPVAAGAAFGWLLAYGSPGLVFVGAAACAALSALLLAGTPDLRPVALGSSGRGHQR</sequence>
<keyword evidence="4 7" id="KW-0812">Transmembrane</keyword>
<organism evidence="10">
    <name type="scientific">Micromonospora sp. CCTCC AA 2012012</name>
    <dbReference type="NCBI Taxonomy" id="3111921"/>
    <lineage>
        <taxon>Bacteria</taxon>
        <taxon>Bacillati</taxon>
        <taxon>Actinomycetota</taxon>
        <taxon>Actinomycetes</taxon>
        <taxon>Micromonosporales</taxon>
        <taxon>Micromonosporaceae</taxon>
        <taxon>Micromonospora</taxon>
    </lineage>
</organism>
<evidence type="ECO:0000256" key="7">
    <source>
        <dbReference type="SAM" id="Phobius"/>
    </source>
</evidence>
<evidence type="ECO:0000313" key="10">
    <source>
        <dbReference type="EMBL" id="XCH74186.1"/>
    </source>
</evidence>
<protein>
    <submittedName>
        <fullName evidence="10">MFS transporter</fullName>
    </submittedName>
</protein>
<comment type="similarity">
    <text evidence="2">Belongs to the major facilitator superfamily. TCR/Tet family.</text>
</comment>
<dbReference type="Pfam" id="PF07690">
    <property type="entry name" value="MFS_1"/>
    <property type="match status" value="1"/>
</dbReference>
<dbReference type="AlphaFoldDB" id="A0AAU8HDG1"/>
<dbReference type="PANTHER" id="PTHR23504">
    <property type="entry name" value="MAJOR FACILITATOR SUPERFAMILY DOMAIN-CONTAINING PROTEIN 10"/>
    <property type="match status" value="1"/>
</dbReference>
<dbReference type="EMBL" id="CP157762">
    <property type="protein sequence ID" value="XBP93488.1"/>
    <property type="molecule type" value="Genomic_DNA"/>
</dbReference>
<feature type="transmembrane region" description="Helical" evidence="7">
    <location>
        <begin position="133"/>
        <end position="158"/>
    </location>
</feature>
<feature type="transmembrane region" description="Helical" evidence="7">
    <location>
        <begin position="164"/>
        <end position="182"/>
    </location>
</feature>
<accession>A0AAU8HDG1</accession>
<dbReference type="GO" id="GO:0005886">
    <property type="term" value="C:plasma membrane"/>
    <property type="evidence" value="ECO:0007669"/>
    <property type="project" value="UniProtKB-SubCell"/>
</dbReference>
<dbReference type="PROSITE" id="PS00216">
    <property type="entry name" value="SUGAR_TRANSPORT_1"/>
    <property type="match status" value="1"/>
</dbReference>
<dbReference type="PRINTS" id="PR01035">
    <property type="entry name" value="TCRTETA"/>
</dbReference>
<dbReference type="InterPro" id="IPR020846">
    <property type="entry name" value="MFS_dom"/>
</dbReference>
<dbReference type="InterPro" id="IPR001958">
    <property type="entry name" value="Tet-R_TetA/multi-R_MdtG-like"/>
</dbReference>
<reference evidence="10" key="2">
    <citation type="submission" date="2024-06" db="EMBL/GenBank/DDBJ databases">
        <title>Micromonospora mangrovi CCTCC AA 2012012 genome sequences.</title>
        <authorList>
            <person name="Gao J."/>
        </authorList>
    </citation>
    <scope>NUCLEOTIDE SEQUENCE</scope>
    <source>
        <strain evidence="10">CCTCC AA 2012012</strain>
    </source>
</reference>
<comment type="subcellular location">
    <subcellularLocation>
        <location evidence="1">Cell membrane</location>
        <topology evidence="1">Multi-pass membrane protein</topology>
    </subcellularLocation>
</comment>
<name>A0AAU8HDG1_9ACTN</name>
<evidence type="ECO:0000256" key="2">
    <source>
        <dbReference type="ARBA" id="ARBA00007520"/>
    </source>
</evidence>
<keyword evidence="5 7" id="KW-1133">Transmembrane helix</keyword>
<evidence type="ECO:0000256" key="5">
    <source>
        <dbReference type="ARBA" id="ARBA00022989"/>
    </source>
</evidence>
<feature type="transmembrane region" description="Helical" evidence="7">
    <location>
        <begin position="371"/>
        <end position="389"/>
    </location>
</feature>
<evidence type="ECO:0000256" key="6">
    <source>
        <dbReference type="ARBA" id="ARBA00023136"/>
    </source>
</evidence>
<feature type="transmembrane region" description="Helical" evidence="7">
    <location>
        <begin position="338"/>
        <end position="365"/>
    </location>
</feature>
<reference evidence="9" key="1">
    <citation type="submission" date="2024-01" db="EMBL/GenBank/DDBJ databases">
        <title>The genome sequence of Micromonospora mangrovi CCTCC AA 2012012.</title>
        <authorList>
            <person name="Gao J."/>
        </authorList>
    </citation>
    <scope>NUCLEOTIDE SEQUENCE</scope>
    <source>
        <strain evidence="9">CCTCC AA 2012012</strain>
    </source>
</reference>
<evidence type="ECO:0000256" key="4">
    <source>
        <dbReference type="ARBA" id="ARBA00022692"/>
    </source>
</evidence>
<dbReference type="PANTHER" id="PTHR23504:SF15">
    <property type="entry name" value="MAJOR FACILITATOR SUPERFAMILY (MFS) PROFILE DOMAIN-CONTAINING PROTEIN"/>
    <property type="match status" value="1"/>
</dbReference>
<dbReference type="InterPro" id="IPR036259">
    <property type="entry name" value="MFS_trans_sf"/>
</dbReference>
<feature type="domain" description="Major facilitator superfamily (MFS) profile" evidence="8">
    <location>
        <begin position="6"/>
        <end position="396"/>
    </location>
</feature>
<feature type="transmembrane region" description="Helical" evidence="7">
    <location>
        <begin position="76"/>
        <end position="94"/>
    </location>
</feature>
<dbReference type="InterPro" id="IPR011701">
    <property type="entry name" value="MFS"/>
</dbReference>
<evidence type="ECO:0000256" key="1">
    <source>
        <dbReference type="ARBA" id="ARBA00004651"/>
    </source>
</evidence>
<feature type="transmembrane region" description="Helical" evidence="7">
    <location>
        <begin position="250"/>
        <end position="269"/>
    </location>
</feature>
<feature type="transmembrane region" description="Helical" evidence="7">
    <location>
        <begin position="281"/>
        <end position="300"/>
    </location>
</feature>
<gene>
    <name evidence="10" type="ORF">ABUL08_28630</name>
    <name evidence="9" type="ORF">VK199_28545</name>
</gene>
<dbReference type="InterPro" id="IPR005829">
    <property type="entry name" value="Sugar_transporter_CS"/>
</dbReference>
<keyword evidence="6 7" id="KW-0472">Membrane</keyword>
<dbReference type="SUPFAM" id="SSF103473">
    <property type="entry name" value="MFS general substrate transporter"/>
    <property type="match status" value="1"/>
</dbReference>
<feature type="transmembrane region" description="Helical" evidence="7">
    <location>
        <begin position="7"/>
        <end position="31"/>
    </location>
</feature>
<evidence type="ECO:0000313" key="9">
    <source>
        <dbReference type="EMBL" id="XBP93488.1"/>
    </source>
</evidence>
<feature type="transmembrane region" description="Helical" evidence="7">
    <location>
        <begin position="306"/>
        <end position="326"/>
    </location>
</feature>
<evidence type="ECO:0000256" key="3">
    <source>
        <dbReference type="ARBA" id="ARBA00022448"/>
    </source>
</evidence>
<dbReference type="Gene3D" id="1.20.1250.20">
    <property type="entry name" value="MFS general substrate transporter like domains"/>
    <property type="match status" value="1"/>
</dbReference>
<feature type="transmembrane region" description="Helical" evidence="7">
    <location>
        <begin position="43"/>
        <end position="64"/>
    </location>
</feature>
<keyword evidence="3" id="KW-0813">Transport</keyword>